<sequence>MSVLAALLGEVRAPAPLLLALIVLCGGLGAWRPTRLLLGWGAGLLAAAVALCLLTPVLRGPLNALTVAQPPVRADAIVVLGAGVQCGAHTLEATSLTRLVRGLELWRAGYAPTVTVSQQSGLLGPRDCAKMSDLERAHIAALYPAGGPEVLTLRMVTTTRDEAARVGAYARVRGWRRVLIVTSPWHARRTQALFRAQGVDAVSVPAPESRFDYGLLYPHDRLAALRVLLYEGLSRLKFAVGGTPERGE</sequence>
<evidence type="ECO:0000313" key="3">
    <source>
        <dbReference type="EMBL" id="MFC5847332.1"/>
    </source>
</evidence>
<name>A0ABW1DF75_9DEIO</name>
<feature type="transmembrane region" description="Helical" evidence="1">
    <location>
        <begin position="37"/>
        <end position="58"/>
    </location>
</feature>
<keyword evidence="1" id="KW-1133">Transmembrane helix</keyword>
<dbReference type="CDD" id="cd06259">
    <property type="entry name" value="YdcF-like"/>
    <property type="match status" value="1"/>
</dbReference>
<comment type="caution">
    <text evidence="3">The sequence shown here is derived from an EMBL/GenBank/DDBJ whole genome shotgun (WGS) entry which is preliminary data.</text>
</comment>
<feature type="domain" description="DUF218" evidence="2">
    <location>
        <begin position="75"/>
        <end position="231"/>
    </location>
</feature>
<dbReference type="RefSeq" id="WP_380047335.1">
    <property type="nucleotide sequence ID" value="NZ_JBHSOH010000005.1"/>
</dbReference>
<gene>
    <name evidence="3" type="ORF">ACFPQ6_03325</name>
</gene>
<dbReference type="PANTHER" id="PTHR30336">
    <property type="entry name" value="INNER MEMBRANE PROTEIN, PROBABLE PERMEASE"/>
    <property type="match status" value="1"/>
</dbReference>
<dbReference type="Proteomes" id="UP001595979">
    <property type="component" value="Unassembled WGS sequence"/>
</dbReference>
<protein>
    <submittedName>
        <fullName evidence="3">YdcF family protein</fullName>
    </submittedName>
</protein>
<accession>A0ABW1DF75</accession>
<keyword evidence="4" id="KW-1185">Reference proteome</keyword>
<feature type="transmembrane region" description="Helical" evidence="1">
    <location>
        <begin position="12"/>
        <end position="31"/>
    </location>
</feature>
<dbReference type="Pfam" id="PF02698">
    <property type="entry name" value="DUF218"/>
    <property type="match status" value="1"/>
</dbReference>
<proteinExistence type="predicted"/>
<evidence type="ECO:0000313" key="4">
    <source>
        <dbReference type="Proteomes" id="UP001595979"/>
    </source>
</evidence>
<dbReference type="InterPro" id="IPR051599">
    <property type="entry name" value="Cell_Envelope_Assoc"/>
</dbReference>
<reference evidence="4" key="1">
    <citation type="journal article" date="2019" name="Int. J. Syst. Evol. Microbiol.">
        <title>The Global Catalogue of Microorganisms (GCM) 10K type strain sequencing project: providing services to taxonomists for standard genome sequencing and annotation.</title>
        <authorList>
            <consortium name="The Broad Institute Genomics Platform"/>
            <consortium name="The Broad Institute Genome Sequencing Center for Infectious Disease"/>
            <person name="Wu L."/>
            <person name="Ma J."/>
        </authorList>
    </citation>
    <scope>NUCLEOTIDE SEQUENCE [LARGE SCALE GENOMIC DNA]</scope>
    <source>
        <strain evidence="4">CGMCC 1.15053</strain>
    </source>
</reference>
<evidence type="ECO:0000256" key="1">
    <source>
        <dbReference type="SAM" id="Phobius"/>
    </source>
</evidence>
<evidence type="ECO:0000259" key="2">
    <source>
        <dbReference type="Pfam" id="PF02698"/>
    </source>
</evidence>
<dbReference type="EMBL" id="JBHSOH010000005">
    <property type="protein sequence ID" value="MFC5847332.1"/>
    <property type="molecule type" value="Genomic_DNA"/>
</dbReference>
<dbReference type="PANTHER" id="PTHR30336:SF4">
    <property type="entry name" value="ENVELOPE BIOGENESIS FACTOR ELYC"/>
    <property type="match status" value="1"/>
</dbReference>
<dbReference type="InterPro" id="IPR003848">
    <property type="entry name" value="DUF218"/>
</dbReference>
<keyword evidence="1" id="KW-0472">Membrane</keyword>
<keyword evidence="1" id="KW-0812">Transmembrane</keyword>
<organism evidence="3 4">
    <name type="scientific">Deinococcus petrolearius</name>
    <dbReference type="NCBI Taxonomy" id="1751295"/>
    <lineage>
        <taxon>Bacteria</taxon>
        <taxon>Thermotogati</taxon>
        <taxon>Deinococcota</taxon>
        <taxon>Deinococci</taxon>
        <taxon>Deinococcales</taxon>
        <taxon>Deinococcaceae</taxon>
        <taxon>Deinococcus</taxon>
    </lineage>
</organism>